<reference evidence="1 2" key="1">
    <citation type="journal article" date="2012" name="Stand. Genomic Sci.">
        <title>Complete genome sequence of Terriglobus saanensis type strain SP1PR4(T), an Acidobacteria from tundra soil.</title>
        <authorList>
            <person name="Rawat S.R."/>
            <person name="Mannisto M.K."/>
            <person name="Starovoytov V."/>
            <person name="Goodwin L."/>
            <person name="Nolan M."/>
            <person name="Hauser L."/>
            <person name="Land M."/>
            <person name="Davenport K.W."/>
            <person name="Woyke T."/>
            <person name="Haggblom M.M."/>
        </authorList>
    </citation>
    <scope>NUCLEOTIDE SEQUENCE</scope>
    <source>
        <strain evidence="2">ATCC BAA-1853 / DSM 23119 / SP1PR4</strain>
    </source>
</reference>
<sequence length="56" mass="6558">MQTILWTCEQYLAGQLKEKSVFDSEEQAREFARKLNGVSPDIMLRIEAMPIQNVWN</sequence>
<dbReference type="HOGENOM" id="CLU_3007917_0_0_0"/>
<dbReference type="RefSeq" id="WP_013569521.1">
    <property type="nucleotide sequence ID" value="NC_014963.1"/>
</dbReference>
<proteinExistence type="predicted"/>
<keyword evidence="2" id="KW-1185">Reference proteome</keyword>
<protein>
    <submittedName>
        <fullName evidence="1">Uncharacterized protein</fullName>
    </submittedName>
</protein>
<dbReference type="EMBL" id="CP002467">
    <property type="protein sequence ID" value="ADV83790.1"/>
    <property type="molecule type" value="Genomic_DNA"/>
</dbReference>
<dbReference type="AlphaFoldDB" id="E8V5X2"/>
<dbReference type="STRING" id="401053.AciPR4_3031"/>
<organism evidence="1 2">
    <name type="scientific">Terriglobus saanensis (strain ATCC BAA-1853 / DSM 23119 / SP1PR4)</name>
    <dbReference type="NCBI Taxonomy" id="401053"/>
    <lineage>
        <taxon>Bacteria</taxon>
        <taxon>Pseudomonadati</taxon>
        <taxon>Acidobacteriota</taxon>
        <taxon>Terriglobia</taxon>
        <taxon>Terriglobales</taxon>
        <taxon>Acidobacteriaceae</taxon>
        <taxon>Terriglobus</taxon>
    </lineage>
</organism>
<accession>E8V5X2</accession>
<dbReference type="Proteomes" id="UP000006844">
    <property type="component" value="Chromosome"/>
</dbReference>
<evidence type="ECO:0000313" key="1">
    <source>
        <dbReference type="EMBL" id="ADV83790.1"/>
    </source>
</evidence>
<evidence type="ECO:0000313" key="2">
    <source>
        <dbReference type="Proteomes" id="UP000006844"/>
    </source>
</evidence>
<dbReference type="KEGG" id="tsa:AciPR4_3031"/>
<name>E8V5X2_TERSS</name>
<gene>
    <name evidence="1" type="ordered locus">AciPR4_3031</name>
</gene>